<gene>
    <name evidence="2" type="ORF">EYC98_11505</name>
</gene>
<reference evidence="2" key="1">
    <citation type="submission" date="2019-02" db="EMBL/GenBank/DDBJ databases">
        <authorList>
            <person name="Li S.-H."/>
        </authorList>
    </citation>
    <scope>NUCLEOTIDE SEQUENCE</scope>
    <source>
        <strain evidence="2">IMCC14734</strain>
    </source>
</reference>
<keyword evidence="3" id="KW-1185">Reference proteome</keyword>
<dbReference type="SUPFAM" id="SSF109755">
    <property type="entry name" value="PhoU-like"/>
    <property type="match status" value="1"/>
</dbReference>
<protein>
    <submittedName>
        <fullName evidence="2">TIGR00153 family protein</fullName>
    </submittedName>
</protein>
<dbReference type="RefSeq" id="WP_279245487.1">
    <property type="nucleotide sequence ID" value="NZ_SHNN01000002.1"/>
</dbReference>
<accession>A0ABT3TGS8</accession>
<evidence type="ECO:0000313" key="3">
    <source>
        <dbReference type="Proteomes" id="UP001143362"/>
    </source>
</evidence>
<evidence type="ECO:0000256" key="1">
    <source>
        <dbReference type="ARBA" id="ARBA00008591"/>
    </source>
</evidence>
<comment type="similarity">
    <text evidence="1">Belongs to the UPF0111 family.</text>
</comment>
<proteinExistence type="inferred from homology"/>
<dbReference type="Pfam" id="PF01865">
    <property type="entry name" value="PhoU_div"/>
    <property type="match status" value="1"/>
</dbReference>
<dbReference type="InterPro" id="IPR038078">
    <property type="entry name" value="PhoU-like_sf"/>
</dbReference>
<dbReference type="PANTHER" id="PTHR36536:SF3">
    <property type="entry name" value="UPF0111 PROTEIN HI_1603"/>
    <property type="match status" value="1"/>
</dbReference>
<dbReference type="PANTHER" id="PTHR36536">
    <property type="entry name" value="UPF0111 PROTEIN HI_1603"/>
    <property type="match status" value="1"/>
</dbReference>
<dbReference type="NCBIfam" id="TIGR00153">
    <property type="entry name" value="TIGR00153 family protein"/>
    <property type="match status" value="1"/>
</dbReference>
<dbReference type="Proteomes" id="UP001143362">
    <property type="component" value="Unassembled WGS sequence"/>
</dbReference>
<dbReference type="InterPro" id="IPR002727">
    <property type="entry name" value="DUF47"/>
</dbReference>
<dbReference type="InterPro" id="IPR018445">
    <property type="entry name" value="Put_Phosphate_transp_reg"/>
</dbReference>
<dbReference type="Gene3D" id="1.20.58.220">
    <property type="entry name" value="Phosphate transport system protein phou homolog 2, domain 2"/>
    <property type="match status" value="1"/>
</dbReference>
<sequence>MPPRNPFANLFVESPMRPLQDHMDRVYETTAALVPFLQAAQAGDWKLARVEQKKIVKLEHVADKQKRSVRTHLPKSLFMPVSRSDLLELVSVQDHIANAAKDVSGLMLGRKMRFPEEIAEDFIAYAKANIDTAKQAMKAVKRLDHVLELGFSKRELQSVEKEVAEIEHLEHLTDKLQIKLRAKLHTIEENLNAVDVMFLYRIIDSLAKISDHAEKVGSRLQIVVAV</sequence>
<name>A0ABT3TGS8_9GAMM</name>
<organism evidence="2 3">
    <name type="scientific">Candidatus Litorirhabdus singularis</name>
    <dbReference type="NCBI Taxonomy" id="2518993"/>
    <lineage>
        <taxon>Bacteria</taxon>
        <taxon>Pseudomonadati</taxon>
        <taxon>Pseudomonadota</taxon>
        <taxon>Gammaproteobacteria</taxon>
        <taxon>Cellvibrionales</taxon>
        <taxon>Halieaceae</taxon>
        <taxon>Candidatus Litorirhabdus</taxon>
    </lineage>
</organism>
<dbReference type="EMBL" id="SHNN01000002">
    <property type="protein sequence ID" value="MCX2981486.1"/>
    <property type="molecule type" value="Genomic_DNA"/>
</dbReference>
<comment type="caution">
    <text evidence="2">The sequence shown here is derived from an EMBL/GenBank/DDBJ whole genome shotgun (WGS) entry which is preliminary data.</text>
</comment>
<evidence type="ECO:0000313" key="2">
    <source>
        <dbReference type="EMBL" id="MCX2981486.1"/>
    </source>
</evidence>